<evidence type="ECO:0008006" key="3">
    <source>
        <dbReference type="Google" id="ProtNLM"/>
    </source>
</evidence>
<proteinExistence type="predicted"/>
<evidence type="ECO:0000313" key="2">
    <source>
        <dbReference type="Proteomes" id="UP001430919"/>
    </source>
</evidence>
<comment type="caution">
    <text evidence="1">The sequence shown here is derived from an EMBL/GenBank/DDBJ whole genome shotgun (WGS) entry which is preliminary data.</text>
</comment>
<keyword evidence="2" id="KW-1185">Reference proteome</keyword>
<dbReference type="Gene3D" id="2.180.10.10">
    <property type="entry name" value="RHS repeat-associated core"/>
    <property type="match status" value="1"/>
</dbReference>
<evidence type="ECO:0000313" key="1">
    <source>
        <dbReference type="EMBL" id="MCC9072359.1"/>
    </source>
</evidence>
<dbReference type="Proteomes" id="UP001430919">
    <property type="component" value="Unassembled WGS sequence"/>
</dbReference>
<reference evidence="1" key="1">
    <citation type="submission" date="2021-11" db="EMBL/GenBank/DDBJ databases">
        <title>Description of novel Flavobacterium species.</title>
        <authorList>
            <person name="Saticioglu I.B."/>
            <person name="Ay H."/>
            <person name="Altun S."/>
            <person name="Duman M."/>
        </authorList>
    </citation>
    <scope>NUCLEOTIDE SEQUENCE</scope>
    <source>
        <strain evidence="1">F-65</strain>
    </source>
</reference>
<gene>
    <name evidence="1" type="ORF">LNQ49_12280</name>
</gene>
<name>A0ABS8MU95_9FLAO</name>
<dbReference type="RefSeq" id="WP_229989165.1">
    <property type="nucleotide sequence ID" value="NZ_JAJJMO010000001.1"/>
</dbReference>
<organism evidence="1 2">
    <name type="scientific">Flavobacterium pisciphilum</name>
    <dbReference type="NCBI Taxonomy" id="2893755"/>
    <lineage>
        <taxon>Bacteria</taxon>
        <taxon>Pseudomonadati</taxon>
        <taxon>Bacteroidota</taxon>
        <taxon>Flavobacteriia</taxon>
        <taxon>Flavobacteriales</taxon>
        <taxon>Flavobacteriaceae</taxon>
        <taxon>Flavobacterium</taxon>
    </lineage>
</organism>
<protein>
    <recommendedName>
        <fullName evidence="3">YD repeat-containing protein</fullName>
    </recommendedName>
</protein>
<dbReference type="EMBL" id="JAJJMO010000001">
    <property type="protein sequence ID" value="MCC9072359.1"/>
    <property type="molecule type" value="Genomic_DNA"/>
</dbReference>
<sequence>MKKRVLLLSLLCMLIGCKAKKTTKLTGLESKTSNSEFYGAIKKVVLTHYNIHDSSEIIRDKKPLFVQIQTFDVSGNLTGNKVTEQDKSKNLDAEYLFDANNKITSSKFSYNTLQSNSIYKYQYNEKKLINCEEYDEDTNDLKAVTKYNYDAENLKSIGSFITEKNSLQLAKNTFLNSSGTITEEIKYDNSKISERNLYDSIGRIMISYSGFYLDNSNPTNTVLYTYDKQGNISTKKDNAYSFKYEYDSYGNESTRYLFDSDLFFCPTEDCIIGIRYYIYEYDKNKNWIKKIEFDRQCIPKTIEIRTFDYY</sequence>
<dbReference type="PROSITE" id="PS51257">
    <property type="entry name" value="PROKAR_LIPOPROTEIN"/>
    <property type="match status" value="1"/>
</dbReference>
<accession>A0ABS8MU95</accession>